<dbReference type="PANTHER" id="PTHR23329:SF1">
    <property type="entry name" value="TUFTELIN-INTERACTING PROTEIN 11"/>
    <property type="match status" value="1"/>
</dbReference>
<gene>
    <name evidence="4" type="ORF">HID58_065108</name>
</gene>
<comment type="similarity">
    <text evidence="1">Belongs to the TFP11/STIP family.</text>
</comment>
<proteinExistence type="inferred from homology"/>
<feature type="domain" description="G-patch" evidence="3">
    <location>
        <begin position="199"/>
        <end position="244"/>
    </location>
</feature>
<dbReference type="Pfam" id="PF07842">
    <property type="entry name" value="GCFC"/>
    <property type="match status" value="2"/>
</dbReference>
<dbReference type="Pfam" id="PF01585">
    <property type="entry name" value="G-patch"/>
    <property type="match status" value="1"/>
</dbReference>
<feature type="non-terminal residue" evidence="4">
    <location>
        <position position="721"/>
    </location>
</feature>
<keyword evidence="2" id="KW-1133">Transmembrane helix</keyword>
<evidence type="ECO:0000313" key="4">
    <source>
        <dbReference type="EMBL" id="KAH0877714.1"/>
    </source>
</evidence>
<name>A0ABQ7ZBV0_BRANA</name>
<keyword evidence="2" id="KW-0812">Transmembrane</keyword>
<keyword evidence="5" id="KW-1185">Reference proteome</keyword>
<evidence type="ECO:0000259" key="3">
    <source>
        <dbReference type="PROSITE" id="PS50174"/>
    </source>
</evidence>
<feature type="non-terminal residue" evidence="4">
    <location>
        <position position="1"/>
    </location>
</feature>
<evidence type="ECO:0000313" key="5">
    <source>
        <dbReference type="Proteomes" id="UP000824890"/>
    </source>
</evidence>
<feature type="transmembrane region" description="Helical" evidence="2">
    <location>
        <begin position="54"/>
        <end position="71"/>
    </location>
</feature>
<evidence type="ECO:0000256" key="2">
    <source>
        <dbReference type="SAM" id="Phobius"/>
    </source>
</evidence>
<dbReference type="InterPro" id="IPR000467">
    <property type="entry name" value="G_patch_dom"/>
</dbReference>
<dbReference type="InterPro" id="IPR045211">
    <property type="entry name" value="TFP11/STIP/Ntr1"/>
</dbReference>
<comment type="caution">
    <text evidence="4">The sequence shown here is derived from an EMBL/GenBank/DDBJ whole genome shotgun (WGS) entry which is preliminary data.</text>
</comment>
<dbReference type="PROSITE" id="PS50174">
    <property type="entry name" value="G_PATCH"/>
    <property type="match status" value="1"/>
</dbReference>
<dbReference type="InterPro" id="IPR022783">
    <property type="entry name" value="GCFC_dom"/>
</dbReference>
<accession>A0ABQ7ZBV0</accession>
<sequence>RKVVVTLKKTPSADLLASPLHIAFFVSATGFAGFCSAAVFCLEAGVVGRVGFRGFVTGLLYAVLFVLKQRWLLDFPIIQIVFGICLISPWTTLLTESYPRAIRIPMILAAEVGGRGGAWIGTRGRDADLTKPVNFVSTGTVMPNQEVVRDRSDEIDCEDNVINRFDVNINEEDNLLSGAFGKKIAEGAKMREKAKMEKRGGIGMKLLAKMGYTGGGLGKNQQGIVAPIEAHLKPSNTDVGYHDFKEAKLPDLNKVEEKKTVAVSISWNDGGGMNLWKKKKKARKEAYVTAEELLEKKQEEGFGGGQTIIDMRGPQVRIVTNLENLDAEEKAREADVPMPELQHNLPLIRDKKTHLDNMEYISDEISRIELENTPGSLTLDSLASRVEDLQTSYPDEYNLCNLSTIACSLALPLFIRMFQGWDPLRDAVHGLKAISSWRKLLEVEDNQSIWVLSTPYSQLVSEVVLPPVRIAGINTWEPRDPEPMLRFLETWDNLLPSSVLHTILDTVVLLKLSNAVEYWDPRRELMKLSSVLDAWHPSDPSAYTILSPWKTVFDATSWEQLMRRYIGPKLHLAMQEFQINPANQDLDRFNWVMKWASAVPIHLMADLMERFFFPKWLDVLYHWLLSKPRFEEIHEWYYGWKGLFPQELSANERIRIQLKCGLDMLMEAVEGVEVSQPRAKAQDKKHFEPVRAQAKAQMEAGTHVVGYDQYSKFIHRSFEFV</sequence>
<keyword evidence="2" id="KW-0472">Membrane</keyword>
<dbReference type="EMBL" id="JAGKQM010000015">
    <property type="protein sequence ID" value="KAH0877714.1"/>
    <property type="molecule type" value="Genomic_DNA"/>
</dbReference>
<dbReference type="SMART" id="SM00443">
    <property type="entry name" value="G_patch"/>
    <property type="match status" value="1"/>
</dbReference>
<dbReference type="Proteomes" id="UP000824890">
    <property type="component" value="Unassembled WGS sequence"/>
</dbReference>
<dbReference type="PANTHER" id="PTHR23329">
    <property type="entry name" value="TUFTELIN-INTERACTING PROTEIN 11-RELATED"/>
    <property type="match status" value="1"/>
</dbReference>
<reference evidence="4 5" key="1">
    <citation type="submission" date="2021-05" db="EMBL/GenBank/DDBJ databases">
        <title>Genome Assembly of Synthetic Allotetraploid Brassica napus Reveals Homoeologous Exchanges between Subgenomes.</title>
        <authorList>
            <person name="Davis J.T."/>
        </authorList>
    </citation>
    <scope>NUCLEOTIDE SEQUENCE [LARGE SCALE GENOMIC DNA]</scope>
    <source>
        <strain evidence="5">cv. Da-Ae</strain>
        <tissue evidence="4">Seedling</tissue>
    </source>
</reference>
<protein>
    <recommendedName>
        <fullName evidence="3">G-patch domain-containing protein</fullName>
    </recommendedName>
</protein>
<feature type="transmembrane region" description="Helical" evidence="2">
    <location>
        <begin position="77"/>
        <end position="95"/>
    </location>
</feature>
<evidence type="ECO:0000256" key="1">
    <source>
        <dbReference type="ARBA" id="ARBA00010900"/>
    </source>
</evidence>
<feature type="transmembrane region" description="Helical" evidence="2">
    <location>
        <begin position="20"/>
        <end position="42"/>
    </location>
</feature>
<organism evidence="4 5">
    <name type="scientific">Brassica napus</name>
    <name type="common">Rape</name>
    <dbReference type="NCBI Taxonomy" id="3708"/>
    <lineage>
        <taxon>Eukaryota</taxon>
        <taxon>Viridiplantae</taxon>
        <taxon>Streptophyta</taxon>
        <taxon>Embryophyta</taxon>
        <taxon>Tracheophyta</taxon>
        <taxon>Spermatophyta</taxon>
        <taxon>Magnoliopsida</taxon>
        <taxon>eudicotyledons</taxon>
        <taxon>Gunneridae</taxon>
        <taxon>Pentapetalae</taxon>
        <taxon>rosids</taxon>
        <taxon>malvids</taxon>
        <taxon>Brassicales</taxon>
        <taxon>Brassicaceae</taxon>
        <taxon>Brassiceae</taxon>
        <taxon>Brassica</taxon>
    </lineage>
</organism>